<dbReference type="Pfam" id="PF04995">
    <property type="entry name" value="CcmD"/>
    <property type="match status" value="1"/>
</dbReference>
<comment type="subcellular location">
    <subcellularLocation>
        <location evidence="2 12">Cell inner membrane</location>
        <topology evidence="2 12">Single-pass membrane protein</topology>
    </subcellularLocation>
</comment>
<evidence type="ECO:0000256" key="7">
    <source>
        <dbReference type="ARBA" id="ARBA00022519"/>
    </source>
</evidence>
<comment type="caution">
    <text evidence="13">The sequence shown here is derived from an EMBL/GenBank/DDBJ whole genome shotgun (WGS) entry which is preliminary data.</text>
</comment>
<evidence type="ECO:0000256" key="11">
    <source>
        <dbReference type="ARBA" id="ARBA00023136"/>
    </source>
</evidence>
<evidence type="ECO:0000256" key="8">
    <source>
        <dbReference type="ARBA" id="ARBA00022692"/>
    </source>
</evidence>
<evidence type="ECO:0000256" key="1">
    <source>
        <dbReference type="ARBA" id="ARBA00002442"/>
    </source>
</evidence>
<evidence type="ECO:0000256" key="12">
    <source>
        <dbReference type="RuleBase" id="RU363101"/>
    </source>
</evidence>
<sequence length="68" mass="8036">MFFQSWQDFWTMGGHGLYVWSAYGVCFVSILFFTLQSIASRKIVLKASLRELEREIRLKQQSDKENTL</sequence>
<evidence type="ECO:0000256" key="2">
    <source>
        <dbReference type="ARBA" id="ARBA00004377"/>
    </source>
</evidence>
<keyword evidence="14" id="KW-1185">Reference proteome</keyword>
<name>A0ABX3KZ71_9PAST</name>
<evidence type="ECO:0000256" key="5">
    <source>
        <dbReference type="ARBA" id="ARBA00022448"/>
    </source>
</evidence>
<organism evidence="13 14">
    <name type="scientific">Rodentibacter caecimuris</name>
    <dbReference type="NCBI Taxonomy" id="1796644"/>
    <lineage>
        <taxon>Bacteria</taxon>
        <taxon>Pseudomonadati</taxon>
        <taxon>Pseudomonadota</taxon>
        <taxon>Gammaproteobacteria</taxon>
        <taxon>Pasteurellales</taxon>
        <taxon>Pasteurellaceae</taxon>
        <taxon>Rodentibacter</taxon>
    </lineage>
</organism>
<gene>
    <name evidence="13" type="ORF">BKG89_02205</name>
</gene>
<evidence type="ECO:0000256" key="3">
    <source>
        <dbReference type="ARBA" id="ARBA00008741"/>
    </source>
</evidence>
<keyword evidence="9 12" id="KW-0201">Cytochrome c-type biogenesis</keyword>
<keyword evidence="8 12" id="KW-0812">Transmembrane</keyword>
<evidence type="ECO:0000256" key="10">
    <source>
        <dbReference type="ARBA" id="ARBA00022989"/>
    </source>
</evidence>
<dbReference type="PANTHER" id="PTHR37531:SF1">
    <property type="entry name" value="HEME EXPORTER PROTEIN D"/>
    <property type="match status" value="1"/>
</dbReference>
<proteinExistence type="inferred from homology"/>
<evidence type="ECO:0000256" key="6">
    <source>
        <dbReference type="ARBA" id="ARBA00022475"/>
    </source>
</evidence>
<evidence type="ECO:0000256" key="9">
    <source>
        <dbReference type="ARBA" id="ARBA00022748"/>
    </source>
</evidence>
<keyword evidence="7 12" id="KW-0997">Cell inner membrane</keyword>
<evidence type="ECO:0000313" key="14">
    <source>
        <dbReference type="Proteomes" id="UP000188820"/>
    </source>
</evidence>
<dbReference type="InterPro" id="IPR052075">
    <property type="entry name" value="Heme_exporter_D"/>
</dbReference>
<comment type="function">
    <text evidence="1 12">Required for the export of heme to the periplasm for the biogenesis of c-type cytochromes.</text>
</comment>
<keyword evidence="5 12" id="KW-0813">Transport</keyword>
<evidence type="ECO:0000313" key="13">
    <source>
        <dbReference type="EMBL" id="OOF71081.1"/>
    </source>
</evidence>
<accession>A0ABX3KZ71</accession>
<evidence type="ECO:0000256" key="4">
    <source>
        <dbReference type="ARBA" id="ARBA00016461"/>
    </source>
</evidence>
<protein>
    <recommendedName>
        <fullName evidence="4 12">Heme exporter protein D</fullName>
    </recommendedName>
</protein>
<dbReference type="NCBIfam" id="TIGR03141">
    <property type="entry name" value="cytochro_ccmD"/>
    <property type="match status" value="1"/>
</dbReference>
<reference evidence="13 14" key="1">
    <citation type="submission" date="2016-10" db="EMBL/GenBank/DDBJ databases">
        <title>Rodentibacter gen. nov. and new species.</title>
        <authorList>
            <person name="Christensen H."/>
        </authorList>
    </citation>
    <scope>NUCLEOTIDE SEQUENCE [LARGE SCALE GENOMIC DNA]</scope>
    <source>
        <strain evidence="13 14">1998236014</strain>
    </source>
</reference>
<dbReference type="EMBL" id="MLAA01000005">
    <property type="protein sequence ID" value="OOF71081.1"/>
    <property type="molecule type" value="Genomic_DNA"/>
</dbReference>
<dbReference type="PANTHER" id="PTHR37531">
    <property type="entry name" value="HEME EXPORTER PROTEIN D"/>
    <property type="match status" value="1"/>
</dbReference>
<dbReference type="InterPro" id="IPR007078">
    <property type="entry name" value="Haem_export_protD_CcmD"/>
</dbReference>
<keyword evidence="6 12" id="KW-1003">Cell membrane</keyword>
<dbReference type="Proteomes" id="UP000188820">
    <property type="component" value="Unassembled WGS sequence"/>
</dbReference>
<comment type="similarity">
    <text evidence="3 12">Belongs to the CcmD/CycX/HelD family.</text>
</comment>
<feature type="transmembrane region" description="Helical" evidence="12">
    <location>
        <begin position="20"/>
        <end position="39"/>
    </location>
</feature>
<keyword evidence="10 12" id="KW-1133">Transmembrane helix</keyword>
<dbReference type="RefSeq" id="WP_077462558.1">
    <property type="nucleotide sequence ID" value="NZ_MLAA01000005.1"/>
</dbReference>
<keyword evidence="11 12" id="KW-0472">Membrane</keyword>